<sequence>MSRSIAALHVAKKQLGLDDETYRAKLSTITGKSSAKEMSEAERQKVLTVFRNEGFSPKATEARPDGRKKLTGKFAPKLQALWIAAWNLGLVNNRDDAALLAFVKRQTGIDHTRFLTYGGDASKAIEALKSWIKREGGVSYGNSQGEEWLQSDIAKVCWAQWRLLEPEAQLYPDTKGFPAEVLKIAGIAQLTTPLGILKPADWRLVSNELGKRIRARKASA</sequence>
<organism evidence="1 2">
    <name type="scientific">Martelella mediterranea</name>
    <dbReference type="NCBI Taxonomy" id="293089"/>
    <lineage>
        <taxon>Bacteria</taxon>
        <taxon>Pseudomonadati</taxon>
        <taxon>Pseudomonadota</taxon>
        <taxon>Alphaproteobacteria</taxon>
        <taxon>Hyphomicrobiales</taxon>
        <taxon>Aurantimonadaceae</taxon>
        <taxon>Martelella</taxon>
    </lineage>
</organism>
<accession>A0A4R3NU95</accession>
<dbReference type="EMBL" id="SMAR01000007">
    <property type="protein sequence ID" value="TCT41175.1"/>
    <property type="molecule type" value="Genomic_DNA"/>
</dbReference>
<proteinExistence type="predicted"/>
<dbReference type="RefSeq" id="WP_132309957.1">
    <property type="nucleotide sequence ID" value="NZ_SMAR01000007.1"/>
</dbReference>
<dbReference type="Pfam" id="PF06252">
    <property type="entry name" value="GemA"/>
    <property type="match status" value="1"/>
</dbReference>
<gene>
    <name evidence="1" type="ORF">EDC90_1007152</name>
</gene>
<keyword evidence="2" id="KW-1185">Reference proteome</keyword>
<protein>
    <submittedName>
        <fullName evidence="1">Phage gp16-like protein</fullName>
    </submittedName>
</protein>
<dbReference type="AlphaFoldDB" id="A0A4R3NU95"/>
<dbReference type="Proteomes" id="UP000295097">
    <property type="component" value="Unassembled WGS sequence"/>
</dbReference>
<evidence type="ECO:0000313" key="2">
    <source>
        <dbReference type="Proteomes" id="UP000295097"/>
    </source>
</evidence>
<evidence type="ECO:0000313" key="1">
    <source>
        <dbReference type="EMBL" id="TCT41175.1"/>
    </source>
</evidence>
<comment type="caution">
    <text evidence="1">The sequence shown here is derived from an EMBL/GenBank/DDBJ whole genome shotgun (WGS) entry which is preliminary data.</text>
</comment>
<reference evidence="1 2" key="1">
    <citation type="submission" date="2019-03" db="EMBL/GenBank/DDBJ databases">
        <title>Freshwater and sediment microbial communities from various areas in North America, analyzing microbe dynamics in response to fracking.</title>
        <authorList>
            <person name="Lamendella R."/>
        </authorList>
    </citation>
    <scope>NUCLEOTIDE SEQUENCE [LARGE SCALE GENOMIC DNA]</scope>
    <source>
        <strain evidence="1 2">175.2</strain>
    </source>
</reference>
<name>A0A4R3NU95_9HYPH</name>
<dbReference type="InterPro" id="IPR009363">
    <property type="entry name" value="Phage_Mu_Gp16"/>
</dbReference>
<dbReference type="OrthoDB" id="7353918at2"/>